<comment type="caution">
    <text evidence="7">Lacks conserved residue(s) required for the propagation of feature annotation.</text>
</comment>
<dbReference type="EC" id="2.7.1.71" evidence="7"/>
<evidence type="ECO:0000256" key="2">
    <source>
        <dbReference type="ARBA" id="ARBA00022679"/>
    </source>
</evidence>
<dbReference type="PANTHER" id="PTHR21087">
    <property type="entry name" value="SHIKIMATE KINASE"/>
    <property type="match status" value="1"/>
</dbReference>
<dbReference type="CDD" id="cd00464">
    <property type="entry name" value="SK"/>
    <property type="match status" value="1"/>
</dbReference>
<evidence type="ECO:0000313" key="8">
    <source>
        <dbReference type="EMBL" id="MBD7910270.1"/>
    </source>
</evidence>
<sequence length="168" mass="19131">MKDKVILIGMPGCGKSTLGKYLSEKLNYNFYDMDEHIQKISNKTIAQLFKEGEDVFRKWETESCLELAKTKKAVIASGGGVVKTGKNIDILKKDCIILFIDRPVEEIVQDVNVSTRPLLKDGTFKLYELYDERYKLYNGAADIIVKNVGSINDVVNRCKEELMNRLMI</sequence>
<comment type="caution">
    <text evidence="8">The sequence shown here is derived from an EMBL/GenBank/DDBJ whole genome shotgun (WGS) entry which is preliminary data.</text>
</comment>
<evidence type="ECO:0000256" key="6">
    <source>
        <dbReference type="ARBA" id="ARBA00023141"/>
    </source>
</evidence>
<proteinExistence type="inferred from homology"/>
<evidence type="ECO:0000256" key="1">
    <source>
        <dbReference type="ARBA" id="ARBA00022605"/>
    </source>
</evidence>
<comment type="cofactor">
    <cofactor evidence="7">
        <name>Mg(2+)</name>
        <dbReference type="ChEBI" id="CHEBI:18420"/>
    </cofactor>
    <text evidence="7">Binds 1 Mg(2+) ion per subunit.</text>
</comment>
<evidence type="ECO:0000256" key="3">
    <source>
        <dbReference type="ARBA" id="ARBA00022741"/>
    </source>
</evidence>
<evidence type="ECO:0000256" key="5">
    <source>
        <dbReference type="ARBA" id="ARBA00022840"/>
    </source>
</evidence>
<feature type="binding site" evidence="7">
    <location>
        <begin position="12"/>
        <end position="17"/>
    </location>
    <ligand>
        <name>ATP</name>
        <dbReference type="ChEBI" id="CHEBI:30616"/>
    </ligand>
</feature>
<dbReference type="PANTHER" id="PTHR21087:SF16">
    <property type="entry name" value="SHIKIMATE KINASE 1, CHLOROPLASTIC"/>
    <property type="match status" value="1"/>
</dbReference>
<comment type="subcellular location">
    <subcellularLocation>
        <location evidence="7">Cytoplasm</location>
    </subcellularLocation>
</comment>
<gene>
    <name evidence="7" type="primary">aroK</name>
    <name evidence="8" type="ORF">H9661_02765</name>
</gene>
<comment type="subunit">
    <text evidence="7">Monomer.</text>
</comment>
<protein>
    <recommendedName>
        <fullName evidence="7">Shikimate kinase</fullName>
        <shortName evidence="7">SK</shortName>
        <ecNumber evidence="7">2.7.1.71</ecNumber>
    </recommendedName>
</protein>
<evidence type="ECO:0000256" key="4">
    <source>
        <dbReference type="ARBA" id="ARBA00022777"/>
    </source>
</evidence>
<organism evidence="8 9">
    <name type="scientific">Clostridium cibarium</name>
    <dbReference type="NCBI Taxonomy" id="2762247"/>
    <lineage>
        <taxon>Bacteria</taxon>
        <taxon>Bacillati</taxon>
        <taxon>Bacillota</taxon>
        <taxon>Clostridia</taxon>
        <taxon>Eubacteriales</taxon>
        <taxon>Clostridiaceae</taxon>
        <taxon>Clostridium</taxon>
    </lineage>
</organism>
<accession>A0ABR8PQ60</accession>
<dbReference type="GO" id="GO:0016301">
    <property type="term" value="F:kinase activity"/>
    <property type="evidence" value="ECO:0007669"/>
    <property type="project" value="UniProtKB-KW"/>
</dbReference>
<name>A0ABR8PQ60_9CLOT</name>
<keyword evidence="5 7" id="KW-0067">ATP-binding</keyword>
<feature type="binding site" evidence="7">
    <location>
        <position position="57"/>
    </location>
    <ligand>
        <name>substrate</name>
    </ligand>
</feature>
<dbReference type="InterPro" id="IPR000623">
    <property type="entry name" value="Shikimate_kinase/TSH1"/>
</dbReference>
<keyword evidence="7" id="KW-0460">Magnesium</keyword>
<feature type="binding site" evidence="7">
    <location>
        <position position="79"/>
    </location>
    <ligand>
        <name>substrate</name>
    </ligand>
</feature>
<dbReference type="Gene3D" id="3.40.50.300">
    <property type="entry name" value="P-loop containing nucleotide triphosphate hydrolases"/>
    <property type="match status" value="1"/>
</dbReference>
<dbReference type="EMBL" id="JACSRA010000003">
    <property type="protein sequence ID" value="MBD7910270.1"/>
    <property type="molecule type" value="Genomic_DNA"/>
</dbReference>
<dbReference type="PRINTS" id="PR01100">
    <property type="entry name" value="SHIKIMTKNASE"/>
</dbReference>
<feature type="binding site" evidence="7">
    <location>
        <position position="116"/>
    </location>
    <ligand>
        <name>ATP</name>
        <dbReference type="ChEBI" id="CHEBI:30616"/>
    </ligand>
</feature>
<keyword evidence="9" id="KW-1185">Reference proteome</keyword>
<keyword evidence="7" id="KW-0479">Metal-binding</keyword>
<comment type="catalytic activity">
    <reaction evidence="7">
        <text>shikimate + ATP = 3-phosphoshikimate + ADP + H(+)</text>
        <dbReference type="Rhea" id="RHEA:13121"/>
        <dbReference type="ChEBI" id="CHEBI:15378"/>
        <dbReference type="ChEBI" id="CHEBI:30616"/>
        <dbReference type="ChEBI" id="CHEBI:36208"/>
        <dbReference type="ChEBI" id="CHEBI:145989"/>
        <dbReference type="ChEBI" id="CHEBI:456216"/>
        <dbReference type="EC" id="2.7.1.71"/>
    </reaction>
</comment>
<keyword evidence="6 7" id="KW-0057">Aromatic amino acid biosynthesis</keyword>
<keyword evidence="7" id="KW-0963">Cytoplasm</keyword>
<dbReference type="SUPFAM" id="SSF52540">
    <property type="entry name" value="P-loop containing nucleoside triphosphate hydrolases"/>
    <property type="match status" value="1"/>
</dbReference>
<evidence type="ECO:0000313" key="9">
    <source>
        <dbReference type="Proteomes" id="UP000627781"/>
    </source>
</evidence>
<comment type="function">
    <text evidence="7">Catalyzes the specific phosphorylation of the 3-hydroxyl group of shikimic acid using ATP as a cosubstrate.</text>
</comment>
<reference evidence="8 9" key="1">
    <citation type="submission" date="2020-08" db="EMBL/GenBank/DDBJ databases">
        <title>A Genomic Blueprint of the Chicken Gut Microbiome.</title>
        <authorList>
            <person name="Gilroy R."/>
            <person name="Ravi A."/>
            <person name="Getino M."/>
            <person name="Pursley I."/>
            <person name="Horton D.L."/>
            <person name="Alikhan N.-F."/>
            <person name="Baker D."/>
            <person name="Gharbi K."/>
            <person name="Hall N."/>
            <person name="Watson M."/>
            <person name="Adriaenssens E.M."/>
            <person name="Foster-Nyarko E."/>
            <person name="Jarju S."/>
            <person name="Secka A."/>
            <person name="Antonio M."/>
            <person name="Oren A."/>
            <person name="Chaudhuri R."/>
            <person name="La Ragione R.M."/>
            <person name="Hildebrand F."/>
            <person name="Pallen M.J."/>
        </authorList>
    </citation>
    <scope>NUCLEOTIDE SEQUENCE [LARGE SCALE GENOMIC DNA]</scope>
    <source>
        <strain evidence="8 9">Sa3CVN1</strain>
    </source>
</reference>
<keyword evidence="1 7" id="KW-0028">Amino-acid biosynthesis</keyword>
<dbReference type="HAMAP" id="MF_00109">
    <property type="entry name" value="Shikimate_kinase"/>
    <property type="match status" value="1"/>
</dbReference>
<feature type="binding site" evidence="7">
    <location>
        <position position="133"/>
    </location>
    <ligand>
        <name>substrate</name>
    </ligand>
</feature>
<feature type="binding site" evidence="7">
    <location>
        <position position="16"/>
    </location>
    <ligand>
        <name>Mg(2+)</name>
        <dbReference type="ChEBI" id="CHEBI:18420"/>
    </ligand>
</feature>
<dbReference type="InterPro" id="IPR027417">
    <property type="entry name" value="P-loop_NTPase"/>
</dbReference>
<comment type="pathway">
    <text evidence="7">Metabolic intermediate biosynthesis; chorismate biosynthesis; chorismate from D-erythrose 4-phosphate and phosphoenolpyruvate: step 5/7.</text>
</comment>
<dbReference type="InterPro" id="IPR031322">
    <property type="entry name" value="Shikimate/glucono_kinase"/>
</dbReference>
<evidence type="ECO:0000256" key="7">
    <source>
        <dbReference type="HAMAP-Rule" id="MF_00109"/>
    </source>
</evidence>
<dbReference type="Pfam" id="PF01202">
    <property type="entry name" value="SKI"/>
    <property type="match status" value="1"/>
</dbReference>
<keyword evidence="2 7" id="KW-0808">Transferase</keyword>
<keyword evidence="3 7" id="KW-0547">Nucleotide-binding</keyword>
<keyword evidence="4 7" id="KW-0418">Kinase</keyword>
<feature type="binding site" evidence="7">
    <location>
        <position position="34"/>
    </location>
    <ligand>
        <name>substrate</name>
    </ligand>
</feature>
<comment type="similarity">
    <text evidence="7">Belongs to the shikimate kinase family.</text>
</comment>
<dbReference type="Proteomes" id="UP000627781">
    <property type="component" value="Unassembled WGS sequence"/>
</dbReference>